<comment type="caution">
    <text evidence="1">The sequence shown here is derived from an EMBL/GenBank/DDBJ whole genome shotgun (WGS) entry which is preliminary data.</text>
</comment>
<keyword evidence="2" id="KW-1185">Reference proteome</keyword>
<reference evidence="1" key="1">
    <citation type="submission" date="2023-04" db="EMBL/GenBank/DDBJ databases">
        <title>A chromosome-level genome assembly of the parasitoid wasp Eretmocerus hayati.</title>
        <authorList>
            <person name="Zhong Y."/>
            <person name="Liu S."/>
            <person name="Liu Y."/>
        </authorList>
    </citation>
    <scope>NUCLEOTIDE SEQUENCE</scope>
    <source>
        <strain evidence="1">ZJU_SS_LIU_2023</strain>
    </source>
</reference>
<protein>
    <submittedName>
        <fullName evidence="1">Uncharacterized protein</fullName>
    </submittedName>
</protein>
<sequence length="908" mass="101526">MESEVRSLRQEVCRTRDSLRLANRRCGELTRELDNLGAAHERERQLRDRQLSRILRALLILESRLKHEQKSIRRLLNDKDALIAQQRHRIEELTSSTNSAKETICPRCNRDLQITNNASVVSEAEGAVCNEPISLESNDFQEHDSGLGRDIEKLKCEILTKLNEGRLDSTSQEHQDDSQQQQLDEQSQTGVKKTHSFAGSDISKASLASSENTDASIITTTTDGSPSLLSTEGFCEGESTDVSPGSTLNKSNSSRCTPSIVATDSETEGNSLLIVTDEHDIHHKCTRIARTDSKDDGMDCNYASDEDEDDEADDADIDEPVYENNLRNLGEQNNGTKPNSDDCANNNVQRITRLQESRPLRRDDDRSIHQHHQSNGGAEESSGNWYSDPDEDRLNDELLRHSVYRPSSNHNSVLECVNQILLRDMEDEENVLSVPRRFKHRGKIVRFQPARLSDIESVGSEMERRNSDEPNPASPANTAHSSCESSTGSAGEPSASIDSKRQLRDENDNDDGTPIDSFEATNSEDEFGMRIVPTIVPVLDPESGLEEDVDDTKARPLVIIEPRVKIEEPRNKSNNTRSLTTKSNNNSSGSIGKLCLAPGSPTSPRMERIEEKTCLSMSGKGLTLAKNLDYEDIELLPPLPNTGTSTSNNKLNSSSSLSAIAPALPPKPQFRSNTLVLKKIPSPSFLIDEQSRKRQPPPEQPPLNCLRSLNFDQQTKKTSTTTTTPDSPVTKKPPRSIITNRISTSPNVSNPSNVVTNIVRHFEEFRIDDESKRSPNQQQRPQQQSVVVEDLDIQQNFEEFKLDDCELDSDQLLVDDELQQVQEVQEVVHQEPDLNQQKQNANYEGFLEATGLSNKSILTPSRLLSNHKSMLKPKDVKYKSRIKASAVMQLERHATTTIHTKHWTGPFV</sequence>
<organism evidence="1 2">
    <name type="scientific">Eretmocerus hayati</name>
    <dbReference type="NCBI Taxonomy" id="131215"/>
    <lineage>
        <taxon>Eukaryota</taxon>
        <taxon>Metazoa</taxon>
        <taxon>Ecdysozoa</taxon>
        <taxon>Arthropoda</taxon>
        <taxon>Hexapoda</taxon>
        <taxon>Insecta</taxon>
        <taxon>Pterygota</taxon>
        <taxon>Neoptera</taxon>
        <taxon>Endopterygota</taxon>
        <taxon>Hymenoptera</taxon>
        <taxon>Apocrita</taxon>
        <taxon>Proctotrupomorpha</taxon>
        <taxon>Chalcidoidea</taxon>
        <taxon>Aphelinidae</taxon>
        <taxon>Aphelininae</taxon>
        <taxon>Eretmocerus</taxon>
    </lineage>
</organism>
<dbReference type="Proteomes" id="UP001239111">
    <property type="component" value="Chromosome 2"/>
</dbReference>
<evidence type="ECO:0000313" key="1">
    <source>
        <dbReference type="EMBL" id="KAJ8679829.1"/>
    </source>
</evidence>
<dbReference type="EMBL" id="CM056742">
    <property type="protein sequence ID" value="KAJ8679829.1"/>
    <property type="molecule type" value="Genomic_DNA"/>
</dbReference>
<name>A0ACC2P969_9HYME</name>
<evidence type="ECO:0000313" key="2">
    <source>
        <dbReference type="Proteomes" id="UP001239111"/>
    </source>
</evidence>
<proteinExistence type="predicted"/>
<accession>A0ACC2P969</accession>
<gene>
    <name evidence="1" type="ORF">QAD02_015616</name>
</gene>